<dbReference type="InterPro" id="IPR044629">
    <property type="entry name" value="GSTL1/2/3"/>
</dbReference>
<accession>A0A438JXH0</accession>
<name>A0A438JXH0_VITVI</name>
<proteinExistence type="predicted"/>
<dbReference type="AlphaFoldDB" id="A0A438JXH0"/>
<organism evidence="1 2">
    <name type="scientific">Vitis vinifera</name>
    <name type="common">Grape</name>
    <dbReference type="NCBI Taxonomy" id="29760"/>
    <lineage>
        <taxon>Eukaryota</taxon>
        <taxon>Viridiplantae</taxon>
        <taxon>Streptophyta</taxon>
        <taxon>Embryophyta</taxon>
        <taxon>Tracheophyta</taxon>
        <taxon>Spermatophyta</taxon>
        <taxon>Magnoliopsida</taxon>
        <taxon>eudicotyledons</taxon>
        <taxon>Gunneridae</taxon>
        <taxon>Pentapetalae</taxon>
        <taxon>rosids</taxon>
        <taxon>Vitales</taxon>
        <taxon>Vitaceae</taxon>
        <taxon>Viteae</taxon>
        <taxon>Vitis</taxon>
    </lineage>
</organism>
<dbReference type="GO" id="GO:0004364">
    <property type="term" value="F:glutathione transferase activity"/>
    <property type="evidence" value="ECO:0007669"/>
    <property type="project" value="InterPro"/>
</dbReference>
<dbReference type="Gene3D" id="3.40.30.10">
    <property type="entry name" value="Glutaredoxin"/>
    <property type="match status" value="1"/>
</dbReference>
<sequence>MEALNLSYCSCVGSSRLTSSRDLFNSFCLSTKKKITIKFSNTGAFSLKNQAFISLRRPRSKTISAAMATGEKNENQRYHSPIFAYYVSESLLCRSVREVLPPALDSTSEPPPLFDGTTRSESELLYFDLCFCSLLDGIVFLEGCIYLTLARMRSVCGLPEIVRKFITFIFKNENVFNFSCQTGPNIFYETFYGGQGLQEKIKLVPIDLQNRPAWYKEKVYPANKVMLCENENENKNFRVCFPWL</sequence>
<gene>
    <name evidence="1" type="primary">GSTL3_4</name>
    <name evidence="1" type="ORF">CK203_010408</name>
</gene>
<dbReference type="PANTHER" id="PTHR44328:SF16">
    <property type="entry name" value="PROTEIN IN2-1 HOMOLOG B"/>
    <property type="match status" value="1"/>
</dbReference>
<dbReference type="PANTHER" id="PTHR44328">
    <property type="entry name" value="GLUTATHIONE S-TRANSFERASE L1"/>
    <property type="match status" value="1"/>
</dbReference>
<reference evidence="1 2" key="1">
    <citation type="journal article" date="2018" name="PLoS Genet.">
        <title>Population sequencing reveals clonal diversity and ancestral inbreeding in the grapevine cultivar Chardonnay.</title>
        <authorList>
            <person name="Roach M.J."/>
            <person name="Johnson D.L."/>
            <person name="Bohlmann J."/>
            <person name="van Vuuren H.J."/>
            <person name="Jones S.J."/>
            <person name="Pretorius I.S."/>
            <person name="Schmidt S.A."/>
            <person name="Borneman A.R."/>
        </authorList>
    </citation>
    <scope>NUCLEOTIDE SEQUENCE [LARGE SCALE GENOMIC DNA]</scope>
    <source>
        <strain evidence="2">cv. Chardonnay</strain>
        <tissue evidence="1">Leaf</tissue>
    </source>
</reference>
<comment type="caution">
    <text evidence="1">The sequence shown here is derived from an EMBL/GenBank/DDBJ whole genome shotgun (WGS) entry which is preliminary data.</text>
</comment>
<protein>
    <submittedName>
        <fullName evidence="1">Glutathione S-transferase L3</fullName>
    </submittedName>
</protein>
<keyword evidence="1" id="KW-0808">Transferase</keyword>
<dbReference type="Proteomes" id="UP000288805">
    <property type="component" value="Unassembled WGS sequence"/>
</dbReference>
<evidence type="ECO:0000313" key="2">
    <source>
        <dbReference type="Proteomes" id="UP000288805"/>
    </source>
</evidence>
<dbReference type="EMBL" id="QGNW01000023">
    <property type="protein sequence ID" value="RVX13657.1"/>
    <property type="molecule type" value="Genomic_DNA"/>
</dbReference>
<evidence type="ECO:0000313" key="1">
    <source>
        <dbReference type="EMBL" id="RVX13657.1"/>
    </source>
</evidence>